<evidence type="ECO:0000313" key="4">
    <source>
        <dbReference type="Proteomes" id="UP000176877"/>
    </source>
</evidence>
<dbReference type="Gene3D" id="2.130.10.10">
    <property type="entry name" value="YVTN repeat-like/Quinoprotein amine dehydrogenase"/>
    <property type="match status" value="3"/>
</dbReference>
<dbReference type="PANTHER" id="PTHR43739:SF5">
    <property type="entry name" value="EXO-ALPHA-SIALIDASE"/>
    <property type="match status" value="1"/>
</dbReference>
<dbReference type="SUPFAM" id="SSF110296">
    <property type="entry name" value="Oligoxyloglucan reducing end-specific cellobiohydrolase"/>
    <property type="match status" value="2"/>
</dbReference>
<feature type="domain" description="Sortilin N-terminal" evidence="2">
    <location>
        <begin position="275"/>
        <end position="357"/>
    </location>
</feature>
<dbReference type="InterPro" id="IPR052025">
    <property type="entry name" value="Xyloglucanase_GH74"/>
</dbReference>
<accession>A0A1F5SA64</accession>
<reference evidence="3 4" key="1">
    <citation type="journal article" date="2016" name="Nat. Commun.">
        <title>Thousands of microbial genomes shed light on interconnected biogeochemical processes in an aquifer system.</title>
        <authorList>
            <person name="Anantharaman K."/>
            <person name="Brown C.T."/>
            <person name="Hug L.A."/>
            <person name="Sharon I."/>
            <person name="Castelle C.J."/>
            <person name="Probst A.J."/>
            <person name="Thomas B.C."/>
            <person name="Singh A."/>
            <person name="Wilkins M.J."/>
            <person name="Karaoz U."/>
            <person name="Brodie E.L."/>
            <person name="Williams K.H."/>
            <person name="Hubbard S.S."/>
            <person name="Banfield J.F."/>
        </authorList>
    </citation>
    <scope>NUCLEOTIDE SEQUENCE [LARGE SCALE GENOMIC DNA]</scope>
</reference>
<comment type="caution">
    <text evidence="3">The sequence shown here is derived from an EMBL/GenBank/DDBJ whole genome shotgun (WGS) entry which is preliminary data.</text>
</comment>
<dbReference type="InterPro" id="IPR031778">
    <property type="entry name" value="Sortilin_N"/>
</dbReference>
<proteinExistence type="predicted"/>
<dbReference type="PANTHER" id="PTHR43739">
    <property type="entry name" value="XYLOGLUCANASE (EUROFUNG)"/>
    <property type="match status" value="1"/>
</dbReference>
<evidence type="ECO:0000313" key="3">
    <source>
        <dbReference type="EMBL" id="OGF23584.1"/>
    </source>
</evidence>
<organism evidence="3 4">
    <name type="scientific">Candidatus Falkowbacteria bacterium RIFCSPHIGHO2_02_FULL_42_9</name>
    <dbReference type="NCBI Taxonomy" id="1797986"/>
    <lineage>
        <taxon>Bacteria</taxon>
        <taxon>Candidatus Falkowiibacteriota</taxon>
    </lineage>
</organism>
<protein>
    <recommendedName>
        <fullName evidence="2">Sortilin N-terminal domain-containing protein</fullName>
    </recommendedName>
</protein>
<sequence length="364" mass="39429">MIIYKINNMTMKKFKILFLITLLTVILSGCTIGFNTGAGAGTVDGGVYKSSNKGTSWEQKVLIQTVGVKRSFAAADVMFLALDPQDNKAIYASGVENGLFYSYDGGESWQIAAGLGKVNVTNVAVDPANKCVIYATVANKVYKSVDCSRTWAVIYFDNDPTAAIASLVIDFSNNNNVFMGTSRGEIIKSSDQGASWQTLNNFGGQVNKIIISPVNAKVMLVGSFAKGVFRSSDGGANWVSLSDKLKSSNSDGSFRDLVMVKAEKPTVFLATNYDLIKSTDGGDTWSKIDLIIEKAKIKTNTIAVNPFSASEIYYATDTTFYRSLDGGKNWTSKKLPTSRAGFKLLIDPKSPSIIYLAVKQVKKK</sequence>
<evidence type="ECO:0000259" key="2">
    <source>
        <dbReference type="Pfam" id="PF15902"/>
    </source>
</evidence>
<dbReference type="EMBL" id="MFFT01000002">
    <property type="protein sequence ID" value="OGF23584.1"/>
    <property type="molecule type" value="Genomic_DNA"/>
</dbReference>
<evidence type="ECO:0000256" key="1">
    <source>
        <dbReference type="ARBA" id="ARBA00022737"/>
    </source>
</evidence>
<name>A0A1F5SA64_9BACT</name>
<dbReference type="CDD" id="cd15482">
    <property type="entry name" value="Sialidase_non-viral"/>
    <property type="match status" value="1"/>
</dbReference>
<dbReference type="Pfam" id="PF15902">
    <property type="entry name" value="Sortilin-Vps10"/>
    <property type="match status" value="1"/>
</dbReference>
<dbReference type="InterPro" id="IPR015943">
    <property type="entry name" value="WD40/YVTN_repeat-like_dom_sf"/>
</dbReference>
<gene>
    <name evidence="3" type="ORF">A3D45_02255</name>
</gene>
<dbReference type="PROSITE" id="PS51257">
    <property type="entry name" value="PROKAR_LIPOPROTEIN"/>
    <property type="match status" value="1"/>
</dbReference>
<dbReference type="GO" id="GO:0010411">
    <property type="term" value="P:xyloglucan metabolic process"/>
    <property type="evidence" value="ECO:0007669"/>
    <property type="project" value="TreeGrafter"/>
</dbReference>
<dbReference type="Proteomes" id="UP000176877">
    <property type="component" value="Unassembled WGS sequence"/>
</dbReference>
<dbReference type="AlphaFoldDB" id="A0A1F5SA64"/>
<keyword evidence="1" id="KW-0677">Repeat</keyword>